<evidence type="ECO:0000313" key="13">
    <source>
        <dbReference type="EMBL" id="KAF2743145.1"/>
    </source>
</evidence>
<sequence>MDDTAYTMDVDDLFGDSDEVALPSVAVPPVKGLARRVDEMGTVGCCQRIAWSKSGCVAYISPDGYGVYLKVFSRNSSNSKWDLAKDTQLEIPLQHNDFPYVHLSWSHLGNDLAVVDAAGRVLVFSCQGVMNRMALTRVNMSQTEAELDAVVGMNWLAMKPYEQKNHIVWSATGKGDNWSFVTASHIFKDALHPLESKASIIYLKRFGELRLRFQQADSTWHEISTQIGVLVSVQDAYTHAAFASNNDESLLLAAYDVSSRLHLYRIEVKWNVPPPRPGQRIENFEKPEVAVTKILTEEMAYPVSSTSATGDAHSSVSTVGRVAAQLTHLGFLPKTPDQTDGSVPTIHAIFVSPPNCVNLDQTQHPNPSSILVRWGVHNAPQNQLHASLDQVTSKKKSINSVPMREICTIKRLPDIAFSSVVLAAYPLWYSMTLAFCYGDGTIELRKRATMEVISPDYNTETVTSLSQAGFAFPNPEQFLYAALSPNHCIAACMQEDGTLKLRTMEYTHGSLSSSEDDPKHAAALAALVLQSASAANQYLSSDDLFATMGELSERRKSEFVLLMFQALSVNIDCCTDESQGNALMLLGRSPYFVKTLSAAHLLGLRGRIERSIPSRLAWATINIKYVTQVLTTISRMHGPGYEKSIIRPEWVPPLVGVFRWMLHFIIYMMGDLFQVGLALRRVPPSDLEGNAQATIQATIESTDKPGILLLLCSFPRMMQKLWSQPLVWIMTCSMRIASTATNPEMRRIYAPLYAARASFPFDMRYFDQILTEAHNLVRQSYKSAGLSESQRNRVERELLLGRLPTVLVPAAKRLLTDVLFGERPGHARLAEKINIANLMAFDKRWLGVENFRRARNWHDAHVVDVCQKYIIRGAERDTVVVASNSTTDAAKRSRGDSVGATGMPGLGSENAKKKDRLRCCTRCGAFMEDVLLGMQGYTPHNVQWLAGVAKHCICGNGWMLVEGPFVKTE</sequence>
<feature type="domain" description="Mediator complex subunit 16 C-terminal" evidence="12">
    <location>
        <begin position="828"/>
        <end position="959"/>
    </location>
</feature>
<evidence type="ECO:0000256" key="9">
    <source>
        <dbReference type="RuleBase" id="RU364149"/>
    </source>
</evidence>
<keyword evidence="4 9" id="KW-0805">Transcription regulation</keyword>
<feature type="domain" description="Mediator complex subunit Med16 N-terminal" evidence="11">
    <location>
        <begin position="178"/>
        <end position="474"/>
    </location>
</feature>
<comment type="function">
    <text evidence="9">Component of the Mediator complex, a coactivator involved in the regulated transcription of nearly all RNA polymerase II-dependent genes. Mediator functions as a bridge to convey information from gene-specific regulatory proteins to the basal RNA polymerase II transcription machinery. Mediator is recruited to promoters by direct interactions with regulatory proteins and serves as a scaffold for the assembly of a functional preinitiation complex with RNA polymerase II and the general transcription factors.</text>
</comment>
<protein>
    <recommendedName>
        <fullName evidence="3 9">Mediator of RNA polymerase II transcription subunit 16</fullName>
    </recommendedName>
    <alternativeName>
        <fullName evidence="8 9">Mediator complex subunit 16</fullName>
    </alternativeName>
</protein>
<keyword evidence="14" id="KW-1185">Reference proteome</keyword>
<dbReference type="InterPro" id="IPR048339">
    <property type="entry name" value="Mediator_Med16_C"/>
</dbReference>
<name>A0A6A6UYA2_9PLEO</name>
<evidence type="ECO:0000256" key="5">
    <source>
        <dbReference type="ARBA" id="ARBA00023159"/>
    </source>
</evidence>
<evidence type="ECO:0000256" key="7">
    <source>
        <dbReference type="ARBA" id="ARBA00023242"/>
    </source>
</evidence>
<organism evidence="13 14">
    <name type="scientific">Sporormia fimetaria CBS 119925</name>
    <dbReference type="NCBI Taxonomy" id="1340428"/>
    <lineage>
        <taxon>Eukaryota</taxon>
        <taxon>Fungi</taxon>
        <taxon>Dikarya</taxon>
        <taxon>Ascomycota</taxon>
        <taxon>Pezizomycotina</taxon>
        <taxon>Dothideomycetes</taxon>
        <taxon>Pleosporomycetidae</taxon>
        <taxon>Pleosporales</taxon>
        <taxon>Sporormiaceae</taxon>
        <taxon>Sporormia</taxon>
    </lineage>
</organism>
<comment type="subunit">
    <text evidence="9">Component of the Mediator complex.</text>
</comment>
<keyword evidence="5 9" id="KW-0010">Activator</keyword>
<keyword evidence="6 9" id="KW-0804">Transcription</keyword>
<dbReference type="Pfam" id="PF20719">
    <property type="entry name" value="Med16_C"/>
    <property type="match status" value="1"/>
</dbReference>
<evidence type="ECO:0000256" key="4">
    <source>
        <dbReference type="ARBA" id="ARBA00023015"/>
    </source>
</evidence>
<evidence type="ECO:0000256" key="1">
    <source>
        <dbReference type="ARBA" id="ARBA00004123"/>
    </source>
</evidence>
<proteinExistence type="inferred from homology"/>
<evidence type="ECO:0000256" key="2">
    <source>
        <dbReference type="ARBA" id="ARBA00006543"/>
    </source>
</evidence>
<dbReference type="GO" id="GO:0045893">
    <property type="term" value="P:positive regulation of DNA-templated transcription"/>
    <property type="evidence" value="ECO:0007669"/>
    <property type="project" value="TreeGrafter"/>
</dbReference>
<dbReference type="PANTHER" id="PTHR13224">
    <property type="entry name" value="THYROID HORMONE RECEPTOR-ASSOCIATED PROTEIN-RELATED"/>
    <property type="match status" value="1"/>
</dbReference>
<evidence type="ECO:0000313" key="14">
    <source>
        <dbReference type="Proteomes" id="UP000799440"/>
    </source>
</evidence>
<dbReference type="InterPro" id="IPR048338">
    <property type="entry name" value="Mediator_Med16"/>
</dbReference>
<evidence type="ECO:0000256" key="10">
    <source>
        <dbReference type="SAM" id="MobiDB-lite"/>
    </source>
</evidence>
<evidence type="ECO:0000256" key="6">
    <source>
        <dbReference type="ARBA" id="ARBA00023163"/>
    </source>
</evidence>
<gene>
    <name evidence="9" type="primary">MED16</name>
    <name evidence="13" type="ORF">M011DRAFT_411182</name>
</gene>
<comment type="similarity">
    <text evidence="2 9">Belongs to the Mediator complex subunit 16 family.</text>
</comment>
<dbReference type="OrthoDB" id="4139168at2759"/>
<dbReference type="SUPFAM" id="SSF69322">
    <property type="entry name" value="Tricorn protease domain 2"/>
    <property type="match status" value="1"/>
</dbReference>
<accession>A0A6A6UYA2</accession>
<dbReference type="InterPro" id="IPR021665">
    <property type="entry name" value="Mediator_Med16_N"/>
</dbReference>
<dbReference type="GO" id="GO:0016592">
    <property type="term" value="C:mediator complex"/>
    <property type="evidence" value="ECO:0007669"/>
    <property type="project" value="InterPro"/>
</dbReference>
<dbReference type="Proteomes" id="UP000799440">
    <property type="component" value="Unassembled WGS sequence"/>
</dbReference>
<dbReference type="EMBL" id="MU006600">
    <property type="protein sequence ID" value="KAF2743145.1"/>
    <property type="molecule type" value="Genomic_DNA"/>
</dbReference>
<reference evidence="13" key="1">
    <citation type="journal article" date="2020" name="Stud. Mycol.">
        <title>101 Dothideomycetes genomes: a test case for predicting lifestyles and emergence of pathogens.</title>
        <authorList>
            <person name="Haridas S."/>
            <person name="Albert R."/>
            <person name="Binder M."/>
            <person name="Bloem J."/>
            <person name="Labutti K."/>
            <person name="Salamov A."/>
            <person name="Andreopoulos B."/>
            <person name="Baker S."/>
            <person name="Barry K."/>
            <person name="Bills G."/>
            <person name="Bluhm B."/>
            <person name="Cannon C."/>
            <person name="Castanera R."/>
            <person name="Culley D."/>
            <person name="Daum C."/>
            <person name="Ezra D."/>
            <person name="Gonzalez J."/>
            <person name="Henrissat B."/>
            <person name="Kuo A."/>
            <person name="Liang C."/>
            <person name="Lipzen A."/>
            <person name="Lutzoni F."/>
            <person name="Magnuson J."/>
            <person name="Mondo S."/>
            <person name="Nolan M."/>
            <person name="Ohm R."/>
            <person name="Pangilinan J."/>
            <person name="Park H.-J."/>
            <person name="Ramirez L."/>
            <person name="Alfaro M."/>
            <person name="Sun H."/>
            <person name="Tritt A."/>
            <person name="Yoshinaga Y."/>
            <person name="Zwiers L.-H."/>
            <person name="Turgeon B."/>
            <person name="Goodwin S."/>
            <person name="Spatafora J."/>
            <person name="Crous P."/>
            <person name="Grigoriev I."/>
        </authorList>
    </citation>
    <scope>NUCLEOTIDE SEQUENCE</scope>
    <source>
        <strain evidence="13">CBS 119925</strain>
    </source>
</reference>
<keyword evidence="7 9" id="KW-0539">Nucleus</keyword>
<comment type="subcellular location">
    <subcellularLocation>
        <location evidence="1 9">Nucleus</location>
    </subcellularLocation>
</comment>
<evidence type="ECO:0000256" key="8">
    <source>
        <dbReference type="ARBA" id="ARBA00032015"/>
    </source>
</evidence>
<evidence type="ECO:0000259" key="11">
    <source>
        <dbReference type="Pfam" id="PF11635"/>
    </source>
</evidence>
<evidence type="ECO:0000256" key="3">
    <source>
        <dbReference type="ARBA" id="ARBA00019614"/>
    </source>
</evidence>
<feature type="region of interest" description="Disordered" evidence="10">
    <location>
        <begin position="890"/>
        <end position="910"/>
    </location>
</feature>
<dbReference type="PANTHER" id="PTHR13224:SF6">
    <property type="entry name" value="MEDIATOR OF RNA POLYMERASE II TRANSCRIPTION SUBUNIT 16"/>
    <property type="match status" value="1"/>
</dbReference>
<dbReference type="Pfam" id="PF11635">
    <property type="entry name" value="Med16_N"/>
    <property type="match status" value="1"/>
</dbReference>
<evidence type="ECO:0000259" key="12">
    <source>
        <dbReference type="Pfam" id="PF20719"/>
    </source>
</evidence>
<dbReference type="AlphaFoldDB" id="A0A6A6UYA2"/>